<protein>
    <recommendedName>
        <fullName evidence="2">Translation initiation factor 3 N-terminal domain-containing protein</fullName>
    </recommendedName>
</protein>
<evidence type="ECO:0000313" key="4">
    <source>
        <dbReference type="Proteomes" id="UP001162131"/>
    </source>
</evidence>
<name>A0AAU9ITB9_9CILI</name>
<feature type="domain" description="Translation initiation factor 3 N-terminal" evidence="2">
    <location>
        <begin position="51"/>
        <end position="110"/>
    </location>
</feature>
<organism evidence="3 4">
    <name type="scientific">Blepharisma stoltei</name>
    <dbReference type="NCBI Taxonomy" id="1481888"/>
    <lineage>
        <taxon>Eukaryota</taxon>
        <taxon>Sar</taxon>
        <taxon>Alveolata</taxon>
        <taxon>Ciliophora</taxon>
        <taxon>Postciliodesmatophora</taxon>
        <taxon>Heterotrichea</taxon>
        <taxon>Heterotrichida</taxon>
        <taxon>Blepharismidae</taxon>
        <taxon>Blepharisma</taxon>
    </lineage>
</organism>
<dbReference type="SUPFAM" id="SSF55200">
    <property type="entry name" value="Translation initiation factor IF3, C-terminal domain"/>
    <property type="match status" value="1"/>
</dbReference>
<dbReference type="Proteomes" id="UP001162131">
    <property type="component" value="Unassembled WGS sequence"/>
</dbReference>
<evidence type="ECO:0000256" key="1">
    <source>
        <dbReference type="SAM" id="MobiDB-lite"/>
    </source>
</evidence>
<reference evidence="3" key="1">
    <citation type="submission" date="2021-09" db="EMBL/GenBank/DDBJ databases">
        <authorList>
            <consortium name="AG Swart"/>
            <person name="Singh M."/>
            <person name="Singh A."/>
            <person name="Seah K."/>
            <person name="Emmerich C."/>
        </authorList>
    </citation>
    <scope>NUCLEOTIDE SEQUENCE</scope>
    <source>
        <strain evidence="3">ATCC30299</strain>
    </source>
</reference>
<gene>
    <name evidence="3" type="ORF">BSTOLATCC_MIC7541</name>
</gene>
<dbReference type="Gene3D" id="3.10.20.80">
    <property type="entry name" value="Translation initiation factor 3 (IF-3), N-terminal domain"/>
    <property type="match status" value="1"/>
</dbReference>
<dbReference type="InterPro" id="IPR019814">
    <property type="entry name" value="Translation_initiation_fac_3_N"/>
</dbReference>
<dbReference type="AlphaFoldDB" id="A0AAU9ITB9"/>
<dbReference type="InterPro" id="IPR036787">
    <property type="entry name" value="T_IF-3_N_sf"/>
</dbReference>
<dbReference type="EMBL" id="CAJZBQ010000009">
    <property type="protein sequence ID" value="CAG9312745.1"/>
    <property type="molecule type" value="Genomic_DNA"/>
</dbReference>
<dbReference type="GO" id="GO:0003743">
    <property type="term" value="F:translation initiation factor activity"/>
    <property type="evidence" value="ECO:0007669"/>
    <property type="project" value="InterPro"/>
</dbReference>
<dbReference type="InterPro" id="IPR036788">
    <property type="entry name" value="T_IF-3_C_sf"/>
</dbReference>
<accession>A0AAU9ITB9</accession>
<dbReference type="Gene3D" id="3.30.110.10">
    <property type="entry name" value="Translation initiation factor 3 (IF-3), C-terminal domain"/>
    <property type="match status" value="1"/>
</dbReference>
<sequence>MFRRFIGMTRFFGATKKLSNEKLSADQVQRIEKLLKSPGFTKETTAKRYLINDEITYEKDLRIIDWNDRLMKDISTLSEAKLLAQEQMLDVVLVTENPPTVKLMNYSKLLLKTLSTQHTSDAKKDINNEFKAFKFDNTNITSHDLSRKIARIEKTLDEGFKVSIEIVIPGDTEAEIDRCQVLAENICVKIKEEMSDKIRSINKVENEDENIKIYIIPQVDMAKKKEVEEIVKDKEIYQNTGNGEYQKRALNKIKTYEKLAHKKSTGPDEEEDKYMEMLLDDDSIESKVKHIEEDVDSTESLRLSMKSFDIEEEEQGSSKNEGKSEKYKKILGDKLSYSLKKGRVRF</sequence>
<proteinExistence type="predicted"/>
<keyword evidence="4" id="KW-1185">Reference proteome</keyword>
<feature type="region of interest" description="Disordered" evidence="1">
    <location>
        <begin position="306"/>
        <end position="325"/>
    </location>
</feature>
<dbReference type="SUPFAM" id="SSF54364">
    <property type="entry name" value="Translation initiation factor IF3, N-terminal domain"/>
    <property type="match status" value="1"/>
</dbReference>
<evidence type="ECO:0000259" key="2">
    <source>
        <dbReference type="Pfam" id="PF05198"/>
    </source>
</evidence>
<dbReference type="Pfam" id="PF05198">
    <property type="entry name" value="IF3_N"/>
    <property type="match status" value="1"/>
</dbReference>
<comment type="caution">
    <text evidence="3">The sequence shown here is derived from an EMBL/GenBank/DDBJ whole genome shotgun (WGS) entry which is preliminary data.</text>
</comment>
<evidence type="ECO:0000313" key="3">
    <source>
        <dbReference type="EMBL" id="CAG9312745.1"/>
    </source>
</evidence>